<dbReference type="Gene3D" id="1.10.10.60">
    <property type="entry name" value="Homeodomain-like"/>
    <property type="match status" value="1"/>
</dbReference>
<dbReference type="InterPro" id="IPR048683">
    <property type="entry name" value="Sf6_terminase"/>
</dbReference>
<comment type="caution">
    <text evidence="1">The sequence shown here is derived from an EMBL/GenBank/DDBJ whole genome shotgun (WGS) entry which is preliminary data.</text>
</comment>
<proteinExistence type="predicted"/>
<accession>A0A847RWQ3</accession>
<dbReference type="Proteomes" id="UP000587991">
    <property type="component" value="Unassembled WGS sequence"/>
</dbReference>
<dbReference type="AlphaFoldDB" id="A0A847RWQ3"/>
<dbReference type="RefSeq" id="WP_168875848.1">
    <property type="nucleotide sequence ID" value="NZ_JABAIM010000001.1"/>
</dbReference>
<dbReference type="Pfam" id="PF20901">
    <property type="entry name" value="Sf6_terminase"/>
    <property type="match status" value="1"/>
</dbReference>
<keyword evidence="2" id="KW-1185">Reference proteome</keyword>
<dbReference type="EMBL" id="JABAIM010000001">
    <property type="protein sequence ID" value="NLR74221.1"/>
    <property type="molecule type" value="Genomic_DNA"/>
</dbReference>
<protein>
    <submittedName>
        <fullName evidence="1">Terminase small subunit</fullName>
    </submittedName>
</protein>
<evidence type="ECO:0000313" key="1">
    <source>
        <dbReference type="EMBL" id="NLR74221.1"/>
    </source>
</evidence>
<organism evidence="1 2">
    <name type="scientific">Leeia aquatica</name>
    <dbReference type="NCBI Taxonomy" id="2725557"/>
    <lineage>
        <taxon>Bacteria</taxon>
        <taxon>Pseudomonadati</taxon>
        <taxon>Pseudomonadota</taxon>
        <taxon>Betaproteobacteria</taxon>
        <taxon>Neisseriales</taxon>
        <taxon>Leeiaceae</taxon>
        <taxon>Leeia</taxon>
    </lineage>
</organism>
<name>A0A847RWQ3_9NEIS</name>
<gene>
    <name evidence="1" type="ORF">HF682_03515</name>
</gene>
<sequence length="135" mass="14663">MTVAHPYDPALAARVCAGLAEGLPLARVCRKRGLPALAVVLGWLQSEAEFRQQYQLARSVQLDALAEDMVEIADAAQGLDNAGVAAAKLRVEVRKWRAAQLAQPLPSDGEPATPSWPLLDEQQLDTLRRELAEQV</sequence>
<reference evidence="1 2" key="1">
    <citation type="submission" date="2020-04" db="EMBL/GenBank/DDBJ databases">
        <title>Draft genome of Leeia sp. IMCC25680.</title>
        <authorList>
            <person name="Song J."/>
            <person name="Cho J.-C."/>
        </authorList>
    </citation>
    <scope>NUCLEOTIDE SEQUENCE [LARGE SCALE GENOMIC DNA]</scope>
    <source>
        <strain evidence="1 2">IMCC25680</strain>
    </source>
</reference>
<evidence type="ECO:0000313" key="2">
    <source>
        <dbReference type="Proteomes" id="UP000587991"/>
    </source>
</evidence>